<name>A0A839SYZ0_AZOMA</name>
<organism evidence="1 2">
    <name type="scientific">Azomonas macrocytogenes</name>
    <name type="common">Azotobacter macrocytogenes</name>
    <dbReference type="NCBI Taxonomy" id="69962"/>
    <lineage>
        <taxon>Bacteria</taxon>
        <taxon>Pseudomonadati</taxon>
        <taxon>Pseudomonadota</taxon>
        <taxon>Gammaproteobacteria</taxon>
        <taxon>Pseudomonadales</taxon>
        <taxon>Pseudomonadaceae</taxon>
        <taxon>Azomonas</taxon>
    </lineage>
</organism>
<proteinExistence type="predicted"/>
<accession>A0A839SYZ0</accession>
<evidence type="ECO:0000313" key="1">
    <source>
        <dbReference type="EMBL" id="MBB3102557.1"/>
    </source>
</evidence>
<dbReference type="AlphaFoldDB" id="A0A839SYZ0"/>
<keyword evidence="2" id="KW-1185">Reference proteome</keyword>
<dbReference type="Proteomes" id="UP000549250">
    <property type="component" value="Unassembled WGS sequence"/>
</dbReference>
<sequence>MHTITESTLQSLIANINHPAYGPGVASPANPCVKICNHCERK</sequence>
<protein>
    <submittedName>
        <fullName evidence="1">Uncharacterized protein</fullName>
    </submittedName>
</protein>
<evidence type="ECO:0000313" key="2">
    <source>
        <dbReference type="Proteomes" id="UP000549250"/>
    </source>
</evidence>
<reference evidence="1 2" key="1">
    <citation type="submission" date="2020-08" db="EMBL/GenBank/DDBJ databases">
        <title>Genomic Encyclopedia of Type Strains, Phase III (KMG-III): the genomes of soil and plant-associated and newly described type strains.</title>
        <authorList>
            <person name="Whitman W."/>
        </authorList>
    </citation>
    <scope>NUCLEOTIDE SEQUENCE [LARGE SCALE GENOMIC DNA]</scope>
    <source>
        <strain evidence="1 2">CECT 4462</strain>
    </source>
</reference>
<gene>
    <name evidence="1" type="ORF">FHR87_000940</name>
</gene>
<dbReference type="EMBL" id="JACHXI010000003">
    <property type="protein sequence ID" value="MBB3102557.1"/>
    <property type="molecule type" value="Genomic_DNA"/>
</dbReference>
<comment type="caution">
    <text evidence="1">The sequence shown here is derived from an EMBL/GenBank/DDBJ whole genome shotgun (WGS) entry which is preliminary data.</text>
</comment>